<dbReference type="Pfam" id="PF12833">
    <property type="entry name" value="HTH_18"/>
    <property type="match status" value="1"/>
</dbReference>
<protein>
    <recommendedName>
        <fullName evidence="4">HTH araC/xylS-type domain-containing protein</fullName>
    </recommendedName>
</protein>
<dbReference type="SUPFAM" id="SSF46689">
    <property type="entry name" value="Homeodomain-like"/>
    <property type="match status" value="1"/>
</dbReference>
<dbReference type="Gene3D" id="1.10.10.60">
    <property type="entry name" value="Homeodomain-like"/>
    <property type="match status" value="1"/>
</dbReference>
<dbReference type="GO" id="GO:0000976">
    <property type="term" value="F:transcription cis-regulatory region binding"/>
    <property type="evidence" value="ECO:0007669"/>
    <property type="project" value="TreeGrafter"/>
</dbReference>
<dbReference type="SMART" id="SM00342">
    <property type="entry name" value="HTH_ARAC"/>
    <property type="match status" value="1"/>
</dbReference>
<reference evidence="5 6" key="1">
    <citation type="submission" date="2018-01" db="EMBL/GenBank/DDBJ databases">
        <title>Draft genome Sequence of streptomyces globosus LZH-48.</title>
        <authorList>
            <person name="Ran K."/>
            <person name="Li Z."/>
            <person name="Wei S."/>
            <person name="Dong R."/>
        </authorList>
    </citation>
    <scope>NUCLEOTIDE SEQUENCE [LARGE SCALE GENOMIC DNA]</scope>
    <source>
        <strain evidence="5 6">LZH-48</strain>
    </source>
</reference>
<keyword evidence="2" id="KW-0238">DNA-binding</keyword>
<keyword evidence="3" id="KW-0804">Transcription</keyword>
<evidence type="ECO:0000256" key="2">
    <source>
        <dbReference type="ARBA" id="ARBA00023125"/>
    </source>
</evidence>
<proteinExistence type="predicted"/>
<dbReference type="EMBL" id="CP030862">
    <property type="protein sequence ID" value="AXE24636.1"/>
    <property type="molecule type" value="Genomic_DNA"/>
</dbReference>
<dbReference type="OrthoDB" id="5241536at2"/>
<dbReference type="InterPro" id="IPR032687">
    <property type="entry name" value="AraC-type_N"/>
</dbReference>
<name>A0A344U165_9ACTN</name>
<dbReference type="PANTHER" id="PTHR47894">
    <property type="entry name" value="HTH-TYPE TRANSCRIPTIONAL REGULATOR GADX"/>
    <property type="match status" value="1"/>
</dbReference>
<keyword evidence="6" id="KW-1185">Reference proteome</keyword>
<gene>
    <name evidence="5" type="ORF">C0216_15240</name>
</gene>
<dbReference type="Proteomes" id="UP000252004">
    <property type="component" value="Chromosome"/>
</dbReference>
<evidence type="ECO:0000256" key="3">
    <source>
        <dbReference type="ARBA" id="ARBA00023163"/>
    </source>
</evidence>
<dbReference type="InterPro" id="IPR009057">
    <property type="entry name" value="Homeodomain-like_sf"/>
</dbReference>
<evidence type="ECO:0000313" key="5">
    <source>
        <dbReference type="EMBL" id="AXE24636.1"/>
    </source>
</evidence>
<dbReference type="PANTHER" id="PTHR47894:SF4">
    <property type="entry name" value="HTH-TYPE TRANSCRIPTIONAL REGULATOR GADX"/>
    <property type="match status" value="1"/>
</dbReference>
<dbReference type="InterPro" id="IPR018060">
    <property type="entry name" value="HTH_AraC"/>
</dbReference>
<dbReference type="AlphaFoldDB" id="A0A344U165"/>
<feature type="domain" description="HTH araC/xylS-type" evidence="4">
    <location>
        <begin position="243"/>
        <end position="341"/>
    </location>
</feature>
<dbReference type="Pfam" id="PF12625">
    <property type="entry name" value="Arabinose_bd"/>
    <property type="match status" value="1"/>
</dbReference>
<keyword evidence="1" id="KW-0805">Transcription regulation</keyword>
<dbReference type="PROSITE" id="PS01124">
    <property type="entry name" value="HTH_ARAC_FAMILY_2"/>
    <property type="match status" value="1"/>
</dbReference>
<sequence>MTAPPHRNTTSSGLARVYVAAARLLHVPPKGYVGLLGLAPEHLNDDLCRTPTSTVVRLAELATARAPWTMLSLALAKESRFGALGAWDYLVPSAPTPLEGLRDASACFASVGDPSTDALGISEDGRQITVGHVNQADVAYEAGNAISAYALGVYLQRLSSAVQRDLVPLRVTLAAETPRRHDSLIELFGTRAIEFEAPVSSLTFLASDLESANPAAQPGLSAVLKRHAEQTLAASVPLYDWLDLFRAALASAYEESTPTLAAVARRMAAGTRTVQRRLEEHGTTWNGELDSLRRSHVTRLLRGTGLGVDRVAARTGYADARTLRRAVKRWYGTTPAALRRGPLPRARQP</sequence>
<accession>A0A344U165</accession>
<organism evidence="5 6">
    <name type="scientific">Streptomyces globosus</name>
    <dbReference type="NCBI Taxonomy" id="68209"/>
    <lineage>
        <taxon>Bacteria</taxon>
        <taxon>Bacillati</taxon>
        <taxon>Actinomycetota</taxon>
        <taxon>Actinomycetes</taxon>
        <taxon>Kitasatosporales</taxon>
        <taxon>Streptomycetaceae</taxon>
        <taxon>Streptomyces</taxon>
    </lineage>
</organism>
<dbReference type="RefSeq" id="WP_114055824.1">
    <property type="nucleotide sequence ID" value="NZ_CP030862.1"/>
</dbReference>
<evidence type="ECO:0000256" key="1">
    <source>
        <dbReference type="ARBA" id="ARBA00023015"/>
    </source>
</evidence>
<dbReference type="KEGG" id="sgz:C0216_15240"/>
<dbReference type="GO" id="GO:0003700">
    <property type="term" value="F:DNA-binding transcription factor activity"/>
    <property type="evidence" value="ECO:0007669"/>
    <property type="project" value="InterPro"/>
</dbReference>
<evidence type="ECO:0000313" key="6">
    <source>
        <dbReference type="Proteomes" id="UP000252004"/>
    </source>
</evidence>
<dbReference type="GO" id="GO:0005829">
    <property type="term" value="C:cytosol"/>
    <property type="evidence" value="ECO:0007669"/>
    <property type="project" value="TreeGrafter"/>
</dbReference>
<evidence type="ECO:0000259" key="4">
    <source>
        <dbReference type="PROSITE" id="PS01124"/>
    </source>
</evidence>